<keyword evidence="1" id="KW-1133">Transmembrane helix</keyword>
<dbReference type="AlphaFoldDB" id="A0A6G3ZVW3"/>
<feature type="transmembrane region" description="Helical" evidence="1">
    <location>
        <begin position="15"/>
        <end position="38"/>
    </location>
</feature>
<evidence type="ECO:0000256" key="1">
    <source>
        <dbReference type="SAM" id="Phobius"/>
    </source>
</evidence>
<organism evidence="2">
    <name type="scientific">Paenibacillus sp. SYP-B3998</name>
    <dbReference type="NCBI Taxonomy" id="2678564"/>
    <lineage>
        <taxon>Bacteria</taxon>
        <taxon>Bacillati</taxon>
        <taxon>Bacillota</taxon>
        <taxon>Bacilli</taxon>
        <taxon>Bacillales</taxon>
        <taxon>Paenibacillaceae</taxon>
        <taxon>Paenibacillus</taxon>
    </lineage>
</organism>
<keyword evidence="1" id="KW-0472">Membrane</keyword>
<name>A0A6G3ZVW3_9BACL</name>
<protein>
    <submittedName>
        <fullName evidence="2">Uncharacterized protein</fullName>
    </submittedName>
</protein>
<dbReference type="EMBL" id="JAAIKC010000001">
    <property type="protein sequence ID" value="NEW05844.1"/>
    <property type="molecule type" value="Genomic_DNA"/>
</dbReference>
<evidence type="ECO:0000313" key="2">
    <source>
        <dbReference type="EMBL" id="NEW05844.1"/>
    </source>
</evidence>
<feature type="transmembrane region" description="Helical" evidence="1">
    <location>
        <begin position="50"/>
        <end position="69"/>
    </location>
</feature>
<keyword evidence="1" id="KW-0812">Transmembrane</keyword>
<feature type="transmembrane region" description="Helical" evidence="1">
    <location>
        <begin position="81"/>
        <end position="102"/>
    </location>
</feature>
<feature type="transmembrane region" description="Helical" evidence="1">
    <location>
        <begin position="132"/>
        <end position="153"/>
    </location>
</feature>
<gene>
    <name evidence="2" type="ORF">GK047_07415</name>
</gene>
<dbReference type="RefSeq" id="WP_163943247.1">
    <property type="nucleotide sequence ID" value="NZ_JAAIKC010000001.1"/>
</dbReference>
<accession>A0A6G3ZVW3</accession>
<sequence length="169" mass="19529">MKYLFKDLFLITAKVNLLFICLFGLTYFLAAITYNMIFSVPYDQSKVISPLYYGLLFSTIPYFTIGYWTAKESKQSTAIKLFTLIYMMLLDKLLIVYVLGIFTNFLPAQENGFFSTAYSYMCEELPFYCHPLAYYTIGTAVAVLAFFIGIGLYNKRKTTVFLVTQEEQN</sequence>
<comment type="caution">
    <text evidence="2">The sequence shown here is derived from an EMBL/GenBank/DDBJ whole genome shotgun (WGS) entry which is preliminary data.</text>
</comment>
<reference evidence="2" key="1">
    <citation type="submission" date="2020-02" db="EMBL/GenBank/DDBJ databases">
        <authorList>
            <person name="Shen X.-R."/>
            <person name="Zhang Y.-X."/>
        </authorList>
    </citation>
    <scope>NUCLEOTIDE SEQUENCE</scope>
    <source>
        <strain evidence="2">SYP-B3998</strain>
    </source>
</reference>
<proteinExistence type="predicted"/>